<organism evidence="1 2">
    <name type="scientific">Polystyrenella longa</name>
    <dbReference type="NCBI Taxonomy" id="2528007"/>
    <lineage>
        <taxon>Bacteria</taxon>
        <taxon>Pseudomonadati</taxon>
        <taxon>Planctomycetota</taxon>
        <taxon>Planctomycetia</taxon>
        <taxon>Planctomycetales</taxon>
        <taxon>Planctomycetaceae</taxon>
        <taxon>Polystyrenella</taxon>
    </lineage>
</organism>
<dbReference type="Proteomes" id="UP000317178">
    <property type="component" value="Chromosome"/>
</dbReference>
<dbReference type="EMBL" id="CP036281">
    <property type="protein sequence ID" value="QDU81788.1"/>
    <property type="molecule type" value="Genomic_DNA"/>
</dbReference>
<accession>A0A518CRE5</accession>
<dbReference type="KEGG" id="plon:Pla110_35380"/>
<protein>
    <submittedName>
        <fullName evidence="1">Uncharacterized protein</fullName>
    </submittedName>
</protein>
<keyword evidence="2" id="KW-1185">Reference proteome</keyword>
<name>A0A518CRE5_9PLAN</name>
<reference evidence="1 2" key="1">
    <citation type="submission" date="2019-02" db="EMBL/GenBank/DDBJ databases">
        <title>Deep-cultivation of Planctomycetes and their phenomic and genomic characterization uncovers novel biology.</title>
        <authorList>
            <person name="Wiegand S."/>
            <person name="Jogler M."/>
            <person name="Boedeker C."/>
            <person name="Pinto D."/>
            <person name="Vollmers J."/>
            <person name="Rivas-Marin E."/>
            <person name="Kohn T."/>
            <person name="Peeters S.H."/>
            <person name="Heuer A."/>
            <person name="Rast P."/>
            <person name="Oberbeckmann S."/>
            <person name="Bunk B."/>
            <person name="Jeske O."/>
            <person name="Meyerdierks A."/>
            <person name="Storesund J.E."/>
            <person name="Kallscheuer N."/>
            <person name="Luecker S."/>
            <person name="Lage O.M."/>
            <person name="Pohl T."/>
            <person name="Merkel B.J."/>
            <person name="Hornburger P."/>
            <person name="Mueller R.-W."/>
            <person name="Bruemmer F."/>
            <person name="Labrenz M."/>
            <person name="Spormann A.M."/>
            <person name="Op den Camp H."/>
            <person name="Overmann J."/>
            <person name="Amann R."/>
            <person name="Jetten M.S.M."/>
            <person name="Mascher T."/>
            <person name="Medema M.H."/>
            <person name="Devos D.P."/>
            <person name="Kaster A.-K."/>
            <person name="Ovreas L."/>
            <person name="Rohde M."/>
            <person name="Galperin M.Y."/>
            <person name="Jogler C."/>
        </authorList>
    </citation>
    <scope>NUCLEOTIDE SEQUENCE [LARGE SCALE GENOMIC DNA]</scope>
    <source>
        <strain evidence="1 2">Pla110</strain>
    </source>
</reference>
<dbReference type="AlphaFoldDB" id="A0A518CRE5"/>
<dbReference type="RefSeq" id="WP_144997420.1">
    <property type="nucleotide sequence ID" value="NZ_CP036281.1"/>
</dbReference>
<dbReference type="OrthoDB" id="278656at2"/>
<evidence type="ECO:0000313" key="2">
    <source>
        <dbReference type="Proteomes" id="UP000317178"/>
    </source>
</evidence>
<evidence type="ECO:0000313" key="1">
    <source>
        <dbReference type="EMBL" id="QDU81788.1"/>
    </source>
</evidence>
<gene>
    <name evidence="1" type="ORF">Pla110_35380</name>
</gene>
<sequence length="297" mass="33051">MSPRMKILVYICFGGLMLFQASEYIQQSFVSGPKEKLESSQKKLEEKILDYEKVIHLGKKANRELPHWEKQALPENVDRASALYKNWLLQLVSRAGLASTNVEANSSVSTKKGAYRALSFSVRGKGNLEQLTALLYEFYQTNLLHRINSLSLTPSQSSDQIDISLGIEALSMAGVKRDHLITEEPSERLAYSDVLDYRPIIKRNFFSVGGEFDPVNLTRLSGITYSSLTGQPEAWFTLGATDERVELKSGEELTVGDFTGKIVQIAESDVILESGGSKWLLSIGENLDQAYAIPASF</sequence>
<proteinExistence type="predicted"/>